<evidence type="ECO:0000256" key="3">
    <source>
        <dbReference type="ARBA" id="ARBA00023098"/>
    </source>
</evidence>
<keyword evidence="3 4" id="KW-0443">Lipid metabolism</keyword>
<keyword evidence="2 4" id="KW-0442">Lipid degradation</keyword>
<dbReference type="AlphaFoldDB" id="A0A921MRJ8"/>
<feature type="short sequence motif" description="GXSXG" evidence="4">
    <location>
        <begin position="56"/>
        <end position="60"/>
    </location>
</feature>
<evidence type="ECO:0000313" key="8">
    <source>
        <dbReference type="Proteomes" id="UP000757103"/>
    </source>
</evidence>
<keyword evidence="1 4" id="KW-0378">Hydrolase</keyword>
<evidence type="ECO:0000256" key="5">
    <source>
        <dbReference type="SAM" id="SignalP"/>
    </source>
</evidence>
<keyword evidence="5" id="KW-0732">Signal</keyword>
<proteinExistence type="predicted"/>
<dbReference type="EMBL" id="DYUD01000015">
    <property type="protein sequence ID" value="HJG88786.1"/>
    <property type="molecule type" value="Genomic_DNA"/>
</dbReference>
<reference evidence="7" key="2">
    <citation type="submission" date="2021-09" db="EMBL/GenBank/DDBJ databases">
        <authorList>
            <person name="Gilroy R."/>
        </authorList>
    </citation>
    <scope>NUCLEOTIDE SEQUENCE</scope>
    <source>
        <strain evidence="7">CHK121-7720</strain>
    </source>
</reference>
<protein>
    <submittedName>
        <fullName evidence="7">Patatin-like phospholipase family protein</fullName>
    </submittedName>
</protein>
<dbReference type="Gene3D" id="2.40.160.50">
    <property type="entry name" value="membrane protein fhac: a member of the omp85/tpsb transporter family"/>
    <property type="match status" value="1"/>
</dbReference>
<dbReference type="InterPro" id="IPR050301">
    <property type="entry name" value="NTE"/>
</dbReference>
<dbReference type="InterPro" id="IPR002641">
    <property type="entry name" value="PNPLA_dom"/>
</dbReference>
<evidence type="ECO:0000259" key="6">
    <source>
        <dbReference type="PROSITE" id="PS51635"/>
    </source>
</evidence>
<dbReference type="CDD" id="cd07205">
    <property type="entry name" value="Pat_PNPLA6_PNPLA7_NTE1_like"/>
    <property type="match status" value="1"/>
</dbReference>
<dbReference type="Proteomes" id="UP000757103">
    <property type="component" value="Unassembled WGS sequence"/>
</dbReference>
<evidence type="ECO:0000256" key="4">
    <source>
        <dbReference type="PROSITE-ProRule" id="PRU01161"/>
    </source>
</evidence>
<feature type="active site" description="Nucleophile" evidence="4">
    <location>
        <position position="58"/>
    </location>
</feature>
<comment type="caution">
    <text evidence="7">The sequence shown here is derived from an EMBL/GenBank/DDBJ whole genome shotgun (WGS) entry which is preliminary data.</text>
</comment>
<accession>A0A921MRJ8</accession>
<dbReference type="Gene3D" id="3.40.1090.10">
    <property type="entry name" value="Cytosolic phospholipase A2 catalytic domain"/>
    <property type="match status" value="2"/>
</dbReference>
<dbReference type="GO" id="GO:0016787">
    <property type="term" value="F:hydrolase activity"/>
    <property type="evidence" value="ECO:0007669"/>
    <property type="project" value="UniProtKB-UniRule"/>
</dbReference>
<evidence type="ECO:0000256" key="1">
    <source>
        <dbReference type="ARBA" id="ARBA00022801"/>
    </source>
</evidence>
<feature type="signal peptide" evidence="5">
    <location>
        <begin position="1"/>
        <end position="20"/>
    </location>
</feature>
<feature type="short sequence motif" description="DGA/G" evidence="4">
    <location>
        <begin position="210"/>
        <end position="212"/>
    </location>
</feature>
<dbReference type="Pfam" id="PF01734">
    <property type="entry name" value="Patatin"/>
    <property type="match status" value="1"/>
</dbReference>
<name>A0A921MRJ8_9BACT</name>
<gene>
    <name evidence="7" type="ORF">K8U91_04830</name>
</gene>
<dbReference type="SUPFAM" id="SSF52151">
    <property type="entry name" value="FabD/lysophospholipase-like"/>
    <property type="match status" value="1"/>
</dbReference>
<dbReference type="PANTHER" id="PTHR14226:SF29">
    <property type="entry name" value="NEUROPATHY TARGET ESTERASE SWS"/>
    <property type="match status" value="1"/>
</dbReference>
<dbReference type="PANTHER" id="PTHR14226">
    <property type="entry name" value="NEUROPATHY TARGET ESTERASE/SWISS CHEESE D.MELANOGASTER"/>
    <property type="match status" value="1"/>
</dbReference>
<reference evidence="7" key="1">
    <citation type="journal article" date="2021" name="PeerJ">
        <title>Extensive microbial diversity within the chicken gut microbiome revealed by metagenomics and culture.</title>
        <authorList>
            <person name="Gilroy R."/>
            <person name="Ravi A."/>
            <person name="Getino M."/>
            <person name="Pursley I."/>
            <person name="Horton D.L."/>
            <person name="Alikhan N.F."/>
            <person name="Baker D."/>
            <person name="Gharbi K."/>
            <person name="Hall N."/>
            <person name="Watson M."/>
            <person name="Adriaenssens E.M."/>
            <person name="Foster-Nyarko E."/>
            <person name="Jarju S."/>
            <person name="Secka A."/>
            <person name="Antonio M."/>
            <person name="Oren A."/>
            <person name="Chaudhuri R.R."/>
            <person name="La Ragione R."/>
            <person name="Hildebrand F."/>
            <person name="Pallen M.J."/>
        </authorList>
    </citation>
    <scope>NUCLEOTIDE SEQUENCE</scope>
    <source>
        <strain evidence="7">CHK121-7720</strain>
    </source>
</reference>
<dbReference type="GO" id="GO:0016042">
    <property type="term" value="P:lipid catabolic process"/>
    <property type="evidence" value="ECO:0007669"/>
    <property type="project" value="UniProtKB-UniRule"/>
</dbReference>
<evidence type="ECO:0000313" key="7">
    <source>
        <dbReference type="EMBL" id="HJG88786.1"/>
    </source>
</evidence>
<dbReference type="InterPro" id="IPR016035">
    <property type="entry name" value="Acyl_Trfase/lysoPLipase"/>
</dbReference>
<feature type="active site" description="Proton acceptor" evidence="4">
    <location>
        <position position="210"/>
    </location>
</feature>
<sequence>MKRILLLLLVSLCGWAQVSAQTVGLVLSGGGAKGIAHIGIIKALEENNVPIDYVAGTSMGAIVGAWYAMGYTPDDMLNLILSDDFSLWSRGIFDERYVYYFKKPDPSPEMVNFNIALQDSSKFETHFLPNSLINPFPMNYAFMSLFAPYTAQCDGNFDKLFIPFRAVASDVYHKRELVLRDGDLGDAVRASMSFPFVFKPIEIDSVLVYDGGIYNNFPVDVMKNDFNPDVIIGSIVAAKIDKPKEDDLINQIENMVMQKSDYTLDPEDGILMRFDLSDVGLLDFPKARQIAKIGYDYAMELMDSIKSRIPRELSQETRQLQRMVFKSQTPDLVFNSVSVEGGNHQQQEYIKRQFDSDKPFTDEDAKASYYKTISDGKISDLIPHARYDKASGMFNLDIKAKVHDQLSVGMGGFISSTSSNQICIGAHYRTVSLNSLDLDLTGQIGQSYTSGILSARFDLKTAIPMYLKMQAVASKQKFYQNETLFYSDRMPSFVTQSEQYVKLRLGLPFLTSSKAVVSVGYGSMTDRYYQSNTVDFSSNEQDRSRYNLFVASMKFDRNNLNSYMYPTAGTDCSVLGLLAYGKEHFNPYNTDLQPNSTQTLSWLQLEGNIHTYIPLGNKFVLGLRGKAVVSSKGLLSNYTSTLAQAPAFTPTPHSQTIFNPAFRSTQYLAAGVIPIWKILNNLQFRNEFYLFAPFRQIYEGENYEPYYGKAFTKYHFMGESSLVLNLSFASISLYANYYDYPARNWNFGINIGLLVFSPKFLQ</sequence>
<dbReference type="RefSeq" id="WP_273305821.1">
    <property type="nucleotide sequence ID" value="NZ_DYUD01000015.1"/>
</dbReference>
<feature type="domain" description="PNPLA" evidence="6">
    <location>
        <begin position="25"/>
        <end position="223"/>
    </location>
</feature>
<evidence type="ECO:0000256" key="2">
    <source>
        <dbReference type="ARBA" id="ARBA00022963"/>
    </source>
</evidence>
<organism evidence="7 8">
    <name type="scientific">Barnesiella viscericola</name>
    <dbReference type="NCBI Taxonomy" id="397865"/>
    <lineage>
        <taxon>Bacteria</taxon>
        <taxon>Pseudomonadati</taxon>
        <taxon>Bacteroidota</taxon>
        <taxon>Bacteroidia</taxon>
        <taxon>Bacteroidales</taxon>
        <taxon>Barnesiellaceae</taxon>
        <taxon>Barnesiella</taxon>
    </lineage>
</organism>
<feature type="chain" id="PRO_5036928051" evidence="5">
    <location>
        <begin position="21"/>
        <end position="762"/>
    </location>
</feature>
<feature type="short sequence motif" description="GXGXXG" evidence="4">
    <location>
        <begin position="29"/>
        <end position="34"/>
    </location>
</feature>
<dbReference type="PROSITE" id="PS51635">
    <property type="entry name" value="PNPLA"/>
    <property type="match status" value="1"/>
</dbReference>